<evidence type="ECO:0000256" key="9">
    <source>
        <dbReference type="ARBA" id="ARBA00031636"/>
    </source>
</evidence>
<feature type="transmembrane region" description="Helical" evidence="10">
    <location>
        <begin position="164"/>
        <end position="188"/>
    </location>
</feature>
<keyword evidence="2" id="KW-0813">Transport</keyword>
<feature type="transmembrane region" description="Helical" evidence="10">
    <location>
        <begin position="12"/>
        <end position="36"/>
    </location>
</feature>
<dbReference type="HOGENOM" id="CLU_012893_5_1_12"/>
<evidence type="ECO:0000256" key="4">
    <source>
        <dbReference type="ARBA" id="ARBA00022475"/>
    </source>
</evidence>
<dbReference type="GeneID" id="302998534"/>
<gene>
    <name evidence="11" type="ordered locus">Tresu_1372</name>
</gene>
<dbReference type="RefSeq" id="WP_013701562.1">
    <property type="nucleotide sequence ID" value="NC_015385.1"/>
</dbReference>
<evidence type="ECO:0000256" key="1">
    <source>
        <dbReference type="ARBA" id="ARBA00004651"/>
    </source>
</evidence>
<dbReference type="GO" id="GO:0006811">
    <property type="term" value="P:monoatomic ion transport"/>
    <property type="evidence" value="ECO:0007669"/>
    <property type="project" value="UniProtKB-KW"/>
</dbReference>
<dbReference type="PIRSF" id="PIRSF006603">
    <property type="entry name" value="DinF"/>
    <property type="match status" value="1"/>
</dbReference>
<dbReference type="AlphaFoldDB" id="F2NSP1"/>
<evidence type="ECO:0000256" key="8">
    <source>
        <dbReference type="ARBA" id="ARBA00023136"/>
    </source>
</evidence>
<evidence type="ECO:0000313" key="12">
    <source>
        <dbReference type="Proteomes" id="UP000006852"/>
    </source>
</evidence>
<keyword evidence="4" id="KW-1003">Cell membrane</keyword>
<dbReference type="OrthoDB" id="9780160at2"/>
<dbReference type="Pfam" id="PF01554">
    <property type="entry name" value="MatE"/>
    <property type="match status" value="2"/>
</dbReference>
<evidence type="ECO:0000313" key="11">
    <source>
        <dbReference type="EMBL" id="AEB14279.1"/>
    </source>
</evidence>
<dbReference type="eggNOG" id="COG0534">
    <property type="taxonomic scope" value="Bacteria"/>
</dbReference>
<sequence>MKTENKTFLNNLISIAVPISLQNLIQSCLGMIDQIMIGQLGSKTVAAVSLAGRPCFVMLFALGGIAAASSIFAAQYEGAKDSSKHANVMRASVFAALAVALVFFIFSLFTPELVLSFFTKDTEVISIGKNYLMINSLSYFALAIISCCSAMLRSTGFAKTPLVTGFISVAINTILNAIMIFGLLGFPALGSDGAAIATVISIFVQCVILIVFMIKKNHPANMKAVLLCKNDFSFLKIFFITALPAIGNELLWALGDAGYSAIYGHMGTAELAAVTLTFPMQGLTIGFFSGLSAATGILIGNELGSNNFDKGYRLAWKFIKICVSGCAVIGIFIFIFAPIYIDFYNVEPQVREYAKHLLWIFAFYLWIKVCNMIIGNGILRSGGKTKFTLFLDVLGTYGIGLPLGLLGALVFKFEITKVYALLSVEEIARLVIGAARVKSRKWIDNITHKNN</sequence>
<comment type="subcellular location">
    <subcellularLocation>
        <location evidence="1">Cell membrane</location>
        <topology evidence="1">Multi-pass membrane protein</topology>
    </subcellularLocation>
</comment>
<evidence type="ECO:0000256" key="6">
    <source>
        <dbReference type="ARBA" id="ARBA00022989"/>
    </source>
</evidence>
<feature type="transmembrane region" description="Helical" evidence="10">
    <location>
        <begin position="194"/>
        <end position="214"/>
    </location>
</feature>
<keyword evidence="3" id="KW-0050">Antiport</keyword>
<dbReference type="InterPro" id="IPR048279">
    <property type="entry name" value="MdtK-like"/>
</dbReference>
<dbReference type="STRING" id="869209.Tresu_1372"/>
<dbReference type="GO" id="GO:0015297">
    <property type="term" value="F:antiporter activity"/>
    <property type="evidence" value="ECO:0007669"/>
    <property type="project" value="UniProtKB-KW"/>
</dbReference>
<evidence type="ECO:0000256" key="3">
    <source>
        <dbReference type="ARBA" id="ARBA00022449"/>
    </source>
</evidence>
<dbReference type="Proteomes" id="UP000006852">
    <property type="component" value="Chromosome"/>
</dbReference>
<dbReference type="PROSITE" id="PS51257">
    <property type="entry name" value="PROKAR_LIPOPROTEIN"/>
    <property type="match status" value="1"/>
</dbReference>
<keyword evidence="8 10" id="KW-0472">Membrane</keyword>
<dbReference type="EMBL" id="CP002631">
    <property type="protein sequence ID" value="AEB14279.1"/>
    <property type="molecule type" value="Genomic_DNA"/>
</dbReference>
<feature type="transmembrane region" description="Helical" evidence="10">
    <location>
        <begin position="353"/>
        <end position="375"/>
    </location>
</feature>
<evidence type="ECO:0000256" key="10">
    <source>
        <dbReference type="SAM" id="Phobius"/>
    </source>
</evidence>
<feature type="transmembrane region" description="Helical" evidence="10">
    <location>
        <begin position="56"/>
        <end position="76"/>
    </location>
</feature>
<keyword evidence="6 10" id="KW-1133">Transmembrane helix</keyword>
<dbReference type="NCBIfam" id="TIGR00797">
    <property type="entry name" value="matE"/>
    <property type="match status" value="1"/>
</dbReference>
<reference evidence="12" key="2">
    <citation type="submission" date="2011-04" db="EMBL/GenBank/DDBJ databases">
        <title>The complete genome of chromosome of Treponema succinifaciens DSM 2489.</title>
        <authorList>
            <person name="Lucas S."/>
            <person name="Copeland A."/>
            <person name="Lapidus A."/>
            <person name="Bruce D."/>
            <person name="Goodwin L."/>
            <person name="Pitluck S."/>
            <person name="Peters L."/>
            <person name="Kyrpides N."/>
            <person name="Mavromatis K."/>
            <person name="Ivanova N."/>
            <person name="Ovchinnikova G."/>
            <person name="Teshima H."/>
            <person name="Detter J.C."/>
            <person name="Tapia R."/>
            <person name="Han C."/>
            <person name="Land M."/>
            <person name="Hauser L."/>
            <person name="Markowitz V."/>
            <person name="Cheng J.-F."/>
            <person name="Hugenholtz P."/>
            <person name="Woyke T."/>
            <person name="Wu D."/>
            <person name="Gronow S."/>
            <person name="Wellnitz S."/>
            <person name="Brambilla E."/>
            <person name="Klenk H.-P."/>
            <person name="Eisen J.A."/>
        </authorList>
    </citation>
    <scope>NUCLEOTIDE SEQUENCE [LARGE SCALE GENOMIC DNA]</scope>
    <source>
        <strain evidence="12">ATCC 33096 / DSM 2489 / 6091</strain>
    </source>
</reference>
<feature type="transmembrane region" description="Helical" evidence="10">
    <location>
        <begin position="387"/>
        <end position="411"/>
    </location>
</feature>
<dbReference type="GO" id="GO:0005886">
    <property type="term" value="C:plasma membrane"/>
    <property type="evidence" value="ECO:0007669"/>
    <property type="project" value="UniProtKB-SubCell"/>
</dbReference>
<dbReference type="PANTHER" id="PTHR43298:SF2">
    <property type="entry name" value="FMN_FAD EXPORTER YEEO-RELATED"/>
    <property type="match status" value="1"/>
</dbReference>
<evidence type="ECO:0000256" key="2">
    <source>
        <dbReference type="ARBA" id="ARBA00022448"/>
    </source>
</evidence>
<feature type="transmembrane region" description="Helical" evidence="10">
    <location>
        <begin position="130"/>
        <end position="152"/>
    </location>
</feature>
<feature type="transmembrane region" description="Helical" evidence="10">
    <location>
        <begin position="88"/>
        <end position="110"/>
    </location>
</feature>
<dbReference type="CDD" id="cd13134">
    <property type="entry name" value="MATE_like_8"/>
    <property type="match status" value="1"/>
</dbReference>
<organism evidence="11 12">
    <name type="scientific">Treponema succinifaciens (strain ATCC 33096 / DSM 2489 / 6091)</name>
    <dbReference type="NCBI Taxonomy" id="869209"/>
    <lineage>
        <taxon>Bacteria</taxon>
        <taxon>Pseudomonadati</taxon>
        <taxon>Spirochaetota</taxon>
        <taxon>Spirochaetia</taxon>
        <taxon>Spirochaetales</taxon>
        <taxon>Treponemataceae</taxon>
        <taxon>Treponema</taxon>
    </lineage>
</organism>
<accession>F2NSP1</accession>
<keyword evidence="7" id="KW-0406">Ion transport</keyword>
<dbReference type="GO" id="GO:0042910">
    <property type="term" value="F:xenobiotic transmembrane transporter activity"/>
    <property type="evidence" value="ECO:0007669"/>
    <property type="project" value="InterPro"/>
</dbReference>
<evidence type="ECO:0000256" key="7">
    <source>
        <dbReference type="ARBA" id="ARBA00023065"/>
    </source>
</evidence>
<proteinExistence type="predicted"/>
<keyword evidence="12" id="KW-1185">Reference proteome</keyword>
<evidence type="ECO:0000256" key="5">
    <source>
        <dbReference type="ARBA" id="ARBA00022692"/>
    </source>
</evidence>
<feature type="transmembrane region" description="Helical" evidence="10">
    <location>
        <begin position="234"/>
        <end position="254"/>
    </location>
</feature>
<dbReference type="KEGG" id="tsu:Tresu_1372"/>
<dbReference type="InterPro" id="IPR050222">
    <property type="entry name" value="MATE_MdtK"/>
</dbReference>
<dbReference type="PANTHER" id="PTHR43298">
    <property type="entry name" value="MULTIDRUG RESISTANCE PROTEIN NORM-RELATED"/>
    <property type="match status" value="1"/>
</dbReference>
<dbReference type="InterPro" id="IPR002528">
    <property type="entry name" value="MATE_fam"/>
</dbReference>
<name>F2NSP1_TRES6</name>
<feature type="transmembrane region" description="Helical" evidence="10">
    <location>
        <begin position="274"/>
        <end position="300"/>
    </location>
</feature>
<protein>
    <recommendedName>
        <fullName evidence="9">Multidrug-efflux transporter</fullName>
    </recommendedName>
</protein>
<feature type="transmembrane region" description="Helical" evidence="10">
    <location>
        <begin position="321"/>
        <end position="341"/>
    </location>
</feature>
<keyword evidence="5 10" id="KW-0812">Transmembrane</keyword>
<reference evidence="11 12" key="1">
    <citation type="journal article" date="2011" name="Stand. Genomic Sci.">
        <title>Complete genome sequence of Treponema succinifaciens type strain (6091).</title>
        <authorList>
            <person name="Han C."/>
            <person name="Gronow S."/>
            <person name="Teshima H."/>
            <person name="Lapidus A."/>
            <person name="Nolan M."/>
            <person name="Lucas S."/>
            <person name="Hammon N."/>
            <person name="Deshpande S."/>
            <person name="Cheng J.F."/>
            <person name="Zeytun A."/>
            <person name="Tapia R."/>
            <person name="Goodwin L."/>
            <person name="Pitluck S."/>
            <person name="Liolios K."/>
            <person name="Pagani I."/>
            <person name="Ivanova N."/>
            <person name="Mavromatis K."/>
            <person name="Mikhailova N."/>
            <person name="Huntemann M."/>
            <person name="Pati A."/>
            <person name="Chen A."/>
            <person name="Palaniappan K."/>
            <person name="Land M."/>
            <person name="Hauser L."/>
            <person name="Brambilla E.M."/>
            <person name="Rohde M."/>
            <person name="Goker M."/>
            <person name="Woyke T."/>
            <person name="Bristow J."/>
            <person name="Eisen J.A."/>
            <person name="Markowitz V."/>
            <person name="Hugenholtz P."/>
            <person name="Kyrpides N.C."/>
            <person name="Klenk H.P."/>
            <person name="Detter J.C."/>
        </authorList>
    </citation>
    <scope>NUCLEOTIDE SEQUENCE [LARGE SCALE GENOMIC DNA]</scope>
    <source>
        <strain evidence="12">ATCC 33096 / DSM 2489 / 6091</strain>
    </source>
</reference>